<gene>
    <name evidence="4" type="ORF">LTRI10_LOCUS30072</name>
</gene>
<dbReference type="Proteomes" id="UP001497516">
    <property type="component" value="Chromosome 5"/>
</dbReference>
<proteinExistence type="predicted"/>
<dbReference type="PANTHER" id="PTHR46043">
    <property type="entry name" value="ARM REPEAT SUPERFAMILY PROTEIN"/>
    <property type="match status" value="1"/>
</dbReference>
<accession>A0AAV2ETD4</accession>
<dbReference type="InterPro" id="IPR011989">
    <property type="entry name" value="ARM-like"/>
</dbReference>
<sequence>MKAPETDPVVDGPTRILASVLEQIPGVVAFKGKWAVIKSKLGDLHTLLLDSSDFPASTSNLLFLDLLRSISHTLDDAALLAAKCQSSNFLSEGKLKTQSDLDSVLARLDRHVSDGELLIRSGVLHDVFSGSSSKRDAVRAESRNLLTRLQIGGAESRNSAIDSLLRLLGEDDKNVMIAVAQGIVPVLVRLLDSNSWEMKEKTVAAISRVSMVESSKHALIAEGLPLLNHLIRILESGTGFAKEKACIALQSLTLPMENARAIGSRGGISSLLDICQAGTPASQAFAAGVLRNLAAVEETRENFMEENAVYVLMGLAASGTPSAQENAFGCLSSLVKEDDELKVLIVKEGGMECLSNFWESCPPVRCLEAALQLISHLASNEAIAEVLVSHGFVSKGTSVLNCEVLGVRVAAAKAVYQLGYSSRSRKEMGGSGEGCVSLLIRMLDGKGVEEKEAAAMALSRLVLCPGNRRVFRKDERGLVTAVQLLDPNVENLDKRYPIAILSSLVHSSKCAKQMVAAGACLHLRSLVDMEVEGAKKLLEGLGKGKIWGVFARP</sequence>
<keyword evidence="1" id="KW-0677">Repeat</keyword>
<dbReference type="EMBL" id="OZ034818">
    <property type="protein sequence ID" value="CAL1389194.1"/>
    <property type="molecule type" value="Genomic_DNA"/>
</dbReference>
<dbReference type="InterPro" id="IPR054296">
    <property type="entry name" value="DUF7032"/>
</dbReference>
<keyword evidence="5" id="KW-1185">Reference proteome</keyword>
<reference evidence="4 5" key="1">
    <citation type="submission" date="2024-04" db="EMBL/GenBank/DDBJ databases">
        <authorList>
            <person name="Fracassetti M."/>
        </authorList>
    </citation>
    <scope>NUCLEOTIDE SEQUENCE [LARGE SCALE GENOMIC DNA]</scope>
</reference>
<evidence type="ECO:0000256" key="1">
    <source>
        <dbReference type="ARBA" id="ARBA00022737"/>
    </source>
</evidence>
<dbReference type="AlphaFoldDB" id="A0AAV2ETD4"/>
<organism evidence="4 5">
    <name type="scientific">Linum trigynum</name>
    <dbReference type="NCBI Taxonomy" id="586398"/>
    <lineage>
        <taxon>Eukaryota</taxon>
        <taxon>Viridiplantae</taxon>
        <taxon>Streptophyta</taxon>
        <taxon>Embryophyta</taxon>
        <taxon>Tracheophyta</taxon>
        <taxon>Spermatophyta</taxon>
        <taxon>Magnoliopsida</taxon>
        <taxon>eudicotyledons</taxon>
        <taxon>Gunneridae</taxon>
        <taxon>Pentapetalae</taxon>
        <taxon>rosids</taxon>
        <taxon>fabids</taxon>
        <taxon>Malpighiales</taxon>
        <taxon>Linaceae</taxon>
        <taxon>Linum</taxon>
    </lineage>
</organism>
<evidence type="ECO:0000313" key="4">
    <source>
        <dbReference type="EMBL" id="CAL1389194.1"/>
    </source>
</evidence>
<dbReference type="PANTHER" id="PTHR46043:SF13">
    <property type="entry name" value="ARM REPEAT SUPERFAMILY PROTEIN"/>
    <property type="match status" value="1"/>
</dbReference>
<dbReference type="InterPro" id="IPR000225">
    <property type="entry name" value="Armadillo"/>
</dbReference>
<name>A0AAV2ETD4_9ROSI</name>
<dbReference type="Pfam" id="PF23005">
    <property type="entry name" value="DUF7032"/>
    <property type="match status" value="1"/>
</dbReference>
<feature type="repeat" description="ARM" evidence="2">
    <location>
        <begin position="182"/>
        <end position="224"/>
    </location>
</feature>
<dbReference type="PROSITE" id="PS50176">
    <property type="entry name" value="ARM_REPEAT"/>
    <property type="match status" value="1"/>
</dbReference>
<dbReference type="Gene3D" id="1.25.10.10">
    <property type="entry name" value="Leucine-rich Repeat Variant"/>
    <property type="match status" value="1"/>
</dbReference>
<protein>
    <recommendedName>
        <fullName evidence="3">DUF7032 domain-containing protein</fullName>
    </recommendedName>
</protein>
<dbReference type="InterPro" id="IPR016024">
    <property type="entry name" value="ARM-type_fold"/>
</dbReference>
<evidence type="ECO:0000256" key="2">
    <source>
        <dbReference type="PROSITE-ProRule" id="PRU00259"/>
    </source>
</evidence>
<feature type="domain" description="DUF7032" evidence="3">
    <location>
        <begin position="15"/>
        <end position="123"/>
    </location>
</feature>
<evidence type="ECO:0000313" key="5">
    <source>
        <dbReference type="Proteomes" id="UP001497516"/>
    </source>
</evidence>
<dbReference type="SMART" id="SM00185">
    <property type="entry name" value="ARM"/>
    <property type="match status" value="4"/>
</dbReference>
<dbReference type="SUPFAM" id="SSF48371">
    <property type="entry name" value="ARM repeat"/>
    <property type="match status" value="1"/>
</dbReference>
<evidence type="ECO:0000259" key="3">
    <source>
        <dbReference type="Pfam" id="PF23005"/>
    </source>
</evidence>